<feature type="DNA-binding region" description="Homeobox" evidence="9">
    <location>
        <begin position="268"/>
        <end position="318"/>
    </location>
</feature>
<evidence type="ECO:0000256" key="9">
    <source>
        <dbReference type="PROSITE-ProRule" id="PRU00108"/>
    </source>
</evidence>
<evidence type="ECO:0000256" key="11">
    <source>
        <dbReference type="SAM" id="MobiDB-lite"/>
    </source>
</evidence>
<evidence type="ECO:0000313" key="14">
    <source>
        <dbReference type="Proteomes" id="UP001208570"/>
    </source>
</evidence>
<dbReference type="PROSITE" id="PS00027">
    <property type="entry name" value="HOMEOBOX_1"/>
    <property type="match status" value="1"/>
</dbReference>
<dbReference type="PROSITE" id="PS50071">
    <property type="entry name" value="HOMEOBOX_2"/>
    <property type="match status" value="1"/>
</dbReference>
<feature type="compositionally biased region" description="Polar residues" evidence="11">
    <location>
        <begin position="126"/>
        <end position="136"/>
    </location>
</feature>
<dbReference type="PANTHER" id="PTHR10390">
    <property type="entry name" value="HOMEOBOX PROTEIN SIX"/>
    <property type="match status" value="1"/>
</dbReference>
<dbReference type="Pfam" id="PF16878">
    <property type="entry name" value="SIX1_SD"/>
    <property type="match status" value="1"/>
</dbReference>
<dbReference type="GO" id="GO:0000978">
    <property type="term" value="F:RNA polymerase II cis-regulatory region sequence-specific DNA binding"/>
    <property type="evidence" value="ECO:0007669"/>
    <property type="project" value="TreeGrafter"/>
</dbReference>
<proteinExistence type="predicted"/>
<dbReference type="SMART" id="SM00389">
    <property type="entry name" value="HOX"/>
    <property type="match status" value="1"/>
</dbReference>
<dbReference type="SUPFAM" id="SSF46689">
    <property type="entry name" value="Homeodomain-like"/>
    <property type="match status" value="1"/>
</dbReference>
<feature type="domain" description="Homeobox" evidence="12">
    <location>
        <begin position="266"/>
        <end position="317"/>
    </location>
</feature>
<dbReference type="Pfam" id="PF00046">
    <property type="entry name" value="Homeodomain"/>
    <property type="match status" value="1"/>
</dbReference>
<keyword evidence="7" id="KW-0804">Transcription</keyword>
<keyword evidence="8 9" id="KW-0539">Nucleus</keyword>
<reference evidence="13" key="1">
    <citation type="journal article" date="2023" name="Mol. Biol. Evol.">
        <title>Third-Generation Sequencing Reveals the Adaptive Role of the Epigenome in Three Deep-Sea Polychaetes.</title>
        <authorList>
            <person name="Perez M."/>
            <person name="Aroh O."/>
            <person name="Sun Y."/>
            <person name="Lan Y."/>
            <person name="Juniper S.K."/>
            <person name="Young C.R."/>
            <person name="Angers B."/>
            <person name="Qian P.Y."/>
        </authorList>
    </citation>
    <scope>NUCLEOTIDE SEQUENCE</scope>
    <source>
        <strain evidence="13">P08H-3</strain>
    </source>
</reference>
<evidence type="ECO:0000256" key="6">
    <source>
        <dbReference type="ARBA" id="ARBA00023155"/>
    </source>
</evidence>
<dbReference type="InterPro" id="IPR017970">
    <property type="entry name" value="Homeobox_CS"/>
</dbReference>
<keyword evidence="14" id="KW-1185">Reference proteome</keyword>
<gene>
    <name evidence="13" type="ORF">LSH36_118g04004</name>
</gene>
<evidence type="ECO:0000256" key="10">
    <source>
        <dbReference type="RuleBase" id="RU000682"/>
    </source>
</evidence>
<dbReference type="Gene3D" id="1.10.10.60">
    <property type="entry name" value="Homeodomain-like"/>
    <property type="match status" value="1"/>
</dbReference>
<keyword evidence="3" id="KW-0217">Developmental protein</keyword>
<evidence type="ECO:0000256" key="3">
    <source>
        <dbReference type="ARBA" id="ARBA00022473"/>
    </source>
</evidence>
<evidence type="ECO:0000256" key="7">
    <source>
        <dbReference type="ARBA" id="ARBA00023163"/>
    </source>
</evidence>
<dbReference type="InterPro" id="IPR031701">
    <property type="entry name" value="SIX1_SD"/>
</dbReference>
<dbReference type="GO" id="GO:0005737">
    <property type="term" value="C:cytoplasm"/>
    <property type="evidence" value="ECO:0007669"/>
    <property type="project" value="UniProtKB-SubCell"/>
</dbReference>
<comment type="subcellular location">
    <subcellularLocation>
        <location evidence="2">Cytoplasm</location>
    </subcellularLocation>
    <subcellularLocation>
        <location evidence="1 9 10">Nucleus</location>
    </subcellularLocation>
</comment>
<dbReference type="GO" id="GO:0000981">
    <property type="term" value="F:DNA-binding transcription factor activity, RNA polymerase II-specific"/>
    <property type="evidence" value="ECO:0007669"/>
    <property type="project" value="InterPro"/>
</dbReference>
<feature type="compositionally biased region" description="Basic residues" evidence="11">
    <location>
        <begin position="22"/>
        <end position="34"/>
    </location>
</feature>
<evidence type="ECO:0000313" key="13">
    <source>
        <dbReference type="EMBL" id="KAK2161355.1"/>
    </source>
</evidence>
<dbReference type="InterPro" id="IPR001356">
    <property type="entry name" value="HD"/>
</dbReference>
<organism evidence="13 14">
    <name type="scientific">Paralvinella palmiformis</name>
    <dbReference type="NCBI Taxonomy" id="53620"/>
    <lineage>
        <taxon>Eukaryota</taxon>
        <taxon>Metazoa</taxon>
        <taxon>Spiralia</taxon>
        <taxon>Lophotrochozoa</taxon>
        <taxon>Annelida</taxon>
        <taxon>Polychaeta</taxon>
        <taxon>Sedentaria</taxon>
        <taxon>Canalipalpata</taxon>
        <taxon>Terebellida</taxon>
        <taxon>Terebelliformia</taxon>
        <taxon>Alvinellidae</taxon>
        <taxon>Paralvinella</taxon>
    </lineage>
</organism>
<dbReference type="InterPro" id="IPR009057">
    <property type="entry name" value="Homeodomain-like_sf"/>
</dbReference>
<evidence type="ECO:0000256" key="1">
    <source>
        <dbReference type="ARBA" id="ARBA00004123"/>
    </source>
</evidence>
<evidence type="ECO:0000256" key="8">
    <source>
        <dbReference type="ARBA" id="ARBA00023242"/>
    </source>
</evidence>
<evidence type="ECO:0000256" key="5">
    <source>
        <dbReference type="ARBA" id="ARBA00023125"/>
    </source>
</evidence>
<dbReference type="Proteomes" id="UP001208570">
    <property type="component" value="Unassembled WGS sequence"/>
</dbReference>
<keyword evidence="4" id="KW-0805">Transcription regulation</keyword>
<dbReference type="GO" id="GO:0005667">
    <property type="term" value="C:transcription regulator complex"/>
    <property type="evidence" value="ECO:0007669"/>
    <property type="project" value="TreeGrafter"/>
</dbReference>
<dbReference type="GO" id="GO:0005634">
    <property type="term" value="C:nucleus"/>
    <property type="evidence" value="ECO:0007669"/>
    <property type="project" value="UniProtKB-SubCell"/>
</dbReference>
<evidence type="ECO:0000256" key="2">
    <source>
        <dbReference type="ARBA" id="ARBA00004496"/>
    </source>
</evidence>
<dbReference type="EMBL" id="JAODUP010000118">
    <property type="protein sequence ID" value="KAK2161355.1"/>
    <property type="molecule type" value="Genomic_DNA"/>
</dbReference>
<comment type="caution">
    <text evidence="13">The sequence shown here is derived from an EMBL/GenBank/DDBJ whole genome shotgun (WGS) entry which is preliminary data.</text>
</comment>
<keyword evidence="6 9" id="KW-0371">Homeobox</keyword>
<accession>A0AAD9K016</accession>
<evidence type="ECO:0000259" key="12">
    <source>
        <dbReference type="PROSITE" id="PS50071"/>
    </source>
</evidence>
<dbReference type="CDD" id="cd00086">
    <property type="entry name" value="homeodomain"/>
    <property type="match status" value="1"/>
</dbReference>
<dbReference type="AlphaFoldDB" id="A0AAD9K016"/>
<protein>
    <recommendedName>
        <fullName evidence="12">Homeobox domain-containing protein</fullName>
    </recommendedName>
</protein>
<evidence type="ECO:0000256" key="4">
    <source>
        <dbReference type="ARBA" id="ARBA00023015"/>
    </source>
</evidence>
<dbReference type="PANTHER" id="PTHR10390:SF44">
    <property type="entry name" value="SIX HOMEOBOX 4"/>
    <property type="match status" value="1"/>
</dbReference>
<name>A0AAD9K016_9ANNE</name>
<sequence>MITKMADLADLGTPSDGIGSHQQHHHQQHHHQQHHNSLTPTGHVDDGQLYRHANPGPVPDFGDPNASVTSLDSKEPAVSSESLTAIGDLPNSPESTGSLAENGAAATGTGSNAGAGLVGSMARGSPSPTNGSSGLSSAAKNLTFSPEQVACVCEALQQSGNIDRLARFLWSLPPSELLRGSEAVLKARATVAFHRGNFRELYAILESHTFDAANHPMLQQMWYKAHYMEAQKVRGRPLGAVDKYRLRRKYPLPKTIWDGEETIYCFKEKSRQALKECYKQNRYPTPDEKRALAKKTGLTLTQVSNWFKNRRQRDRTPHQQHCRNSMLAEENHMTHHMAAHAHPGMAGIHNMGAMGMPMSAALNGHHMVHHDNDLARKYNFCQKLDEQPQVGSPMSLNLVKTEALGSPYLYTGMEHHHHPVTSV</sequence>
<keyword evidence="5 9" id="KW-0238">DNA-binding</keyword>
<feature type="region of interest" description="Disordered" evidence="11">
    <location>
        <begin position="1"/>
        <end position="136"/>
    </location>
</feature>
<dbReference type="FunFam" id="1.10.10.60:FF:000085">
    <property type="entry name" value="SIX homeobox 5"/>
    <property type="match status" value="1"/>
</dbReference>